<dbReference type="GO" id="GO:0051539">
    <property type="term" value="F:4 iron, 4 sulfur cluster binding"/>
    <property type="evidence" value="ECO:0007669"/>
    <property type="project" value="UniProtKB-KW"/>
</dbReference>
<sequence>MPSLTDIRIGGLARLSSCDWPGELVATIFCQGCPWACRYCHNPHLIPAQGEGQIAWRDVLDFIGSRKGLLDGVVFSGGEPTLQPGLRQAIETVRAMGFRIGLHTGGPYPGRLAEVLPLLDWVGFDIKAPRNSYDRITGARHSGNKAMRSLKLLLDSGVPYDLRTTVHPDLLSLEELKMLAEEVKAAGGKDHRIQAFRPDGCADEELVHSPSLSRPG</sequence>
<keyword evidence="2" id="KW-0004">4Fe-4S</keyword>
<comment type="cofactor">
    <cofactor evidence="1">
        <name>[4Fe-4S] cluster</name>
        <dbReference type="ChEBI" id="CHEBI:49883"/>
    </cofactor>
</comment>
<dbReference type="GO" id="GO:0046872">
    <property type="term" value="F:metal ion binding"/>
    <property type="evidence" value="ECO:0007669"/>
    <property type="project" value="UniProtKB-KW"/>
</dbReference>
<dbReference type="AlphaFoldDB" id="A0A934MIP3"/>
<name>A0A934MIP3_9HYPH</name>
<proteinExistence type="predicted"/>
<protein>
    <submittedName>
        <fullName evidence="8">Anaerobic ribonucleoside-triphosphate reductase activating protein</fullName>
    </submittedName>
</protein>
<dbReference type="InterPro" id="IPR058240">
    <property type="entry name" value="rSAM_sf"/>
</dbReference>
<dbReference type="SFLD" id="SFLDG01094">
    <property type="entry name" value="Uncharacterised_Radical_SAM_Su"/>
    <property type="match status" value="1"/>
</dbReference>
<keyword evidence="9" id="KW-1185">Reference proteome</keyword>
<evidence type="ECO:0000256" key="3">
    <source>
        <dbReference type="ARBA" id="ARBA00022691"/>
    </source>
</evidence>
<dbReference type="SFLD" id="SFLDS00029">
    <property type="entry name" value="Radical_SAM"/>
    <property type="match status" value="1"/>
</dbReference>
<feature type="domain" description="Radical SAM core" evidence="7">
    <location>
        <begin position="20"/>
        <end position="216"/>
    </location>
</feature>
<dbReference type="NCBIfam" id="TIGR02495">
    <property type="entry name" value="NrdG2"/>
    <property type="match status" value="1"/>
</dbReference>
<dbReference type="InterPro" id="IPR012840">
    <property type="entry name" value="NrdG2"/>
</dbReference>
<dbReference type="InterPro" id="IPR007197">
    <property type="entry name" value="rSAM"/>
</dbReference>
<comment type="caution">
    <text evidence="8">The sequence shown here is derived from an EMBL/GenBank/DDBJ whole genome shotgun (WGS) entry which is preliminary data.</text>
</comment>
<dbReference type="PANTHER" id="PTHR30352">
    <property type="entry name" value="PYRUVATE FORMATE-LYASE-ACTIVATING ENZYME"/>
    <property type="match status" value="1"/>
</dbReference>
<dbReference type="PANTHER" id="PTHR30352:SF13">
    <property type="entry name" value="GLYCYL-RADICAL ENZYME ACTIVATING ENZYME YJJW-RELATED"/>
    <property type="match status" value="1"/>
</dbReference>
<dbReference type="CDD" id="cd01335">
    <property type="entry name" value="Radical_SAM"/>
    <property type="match status" value="1"/>
</dbReference>
<keyword evidence="6" id="KW-0411">Iron-sulfur</keyword>
<dbReference type="Pfam" id="PF04055">
    <property type="entry name" value="Radical_SAM"/>
    <property type="match status" value="1"/>
</dbReference>
<evidence type="ECO:0000256" key="2">
    <source>
        <dbReference type="ARBA" id="ARBA00022485"/>
    </source>
</evidence>
<gene>
    <name evidence="8" type="ORF">JEQ47_00430</name>
</gene>
<evidence type="ECO:0000256" key="6">
    <source>
        <dbReference type="ARBA" id="ARBA00023014"/>
    </source>
</evidence>
<accession>A0A934MIP3</accession>
<dbReference type="GO" id="GO:0003824">
    <property type="term" value="F:catalytic activity"/>
    <property type="evidence" value="ECO:0007669"/>
    <property type="project" value="InterPro"/>
</dbReference>
<evidence type="ECO:0000256" key="5">
    <source>
        <dbReference type="ARBA" id="ARBA00023004"/>
    </source>
</evidence>
<dbReference type="Gene3D" id="3.20.20.70">
    <property type="entry name" value="Aldolase class I"/>
    <property type="match status" value="1"/>
</dbReference>
<dbReference type="Proteomes" id="UP000602124">
    <property type="component" value="Unassembled WGS sequence"/>
</dbReference>
<dbReference type="InterPro" id="IPR034457">
    <property type="entry name" value="Organic_radical-activating"/>
</dbReference>
<dbReference type="PROSITE" id="PS51918">
    <property type="entry name" value="RADICAL_SAM"/>
    <property type="match status" value="1"/>
</dbReference>
<evidence type="ECO:0000256" key="1">
    <source>
        <dbReference type="ARBA" id="ARBA00001966"/>
    </source>
</evidence>
<dbReference type="EMBL" id="JAEKMH010000001">
    <property type="protein sequence ID" value="MBJ3783168.1"/>
    <property type="molecule type" value="Genomic_DNA"/>
</dbReference>
<dbReference type="InterPro" id="IPR013785">
    <property type="entry name" value="Aldolase_TIM"/>
</dbReference>
<evidence type="ECO:0000313" key="9">
    <source>
        <dbReference type="Proteomes" id="UP000602124"/>
    </source>
</evidence>
<dbReference type="RefSeq" id="WP_198874420.1">
    <property type="nucleotide sequence ID" value="NZ_JAEKMH010000001.1"/>
</dbReference>
<keyword evidence="3" id="KW-0949">S-adenosyl-L-methionine</keyword>
<keyword evidence="4" id="KW-0479">Metal-binding</keyword>
<evidence type="ECO:0000313" key="8">
    <source>
        <dbReference type="EMBL" id="MBJ3783168.1"/>
    </source>
</evidence>
<evidence type="ECO:0000259" key="7">
    <source>
        <dbReference type="PROSITE" id="PS51918"/>
    </source>
</evidence>
<reference evidence="8" key="1">
    <citation type="submission" date="2020-12" db="EMBL/GenBank/DDBJ databases">
        <title>Devosia sp. MSA67 isolated from Mo River.</title>
        <authorList>
            <person name="Ma F."/>
            <person name="Zi Z."/>
        </authorList>
    </citation>
    <scope>NUCLEOTIDE SEQUENCE</scope>
    <source>
        <strain evidence="8">MSA67</strain>
    </source>
</reference>
<keyword evidence="5" id="KW-0408">Iron</keyword>
<dbReference type="SUPFAM" id="SSF102114">
    <property type="entry name" value="Radical SAM enzymes"/>
    <property type="match status" value="1"/>
</dbReference>
<evidence type="ECO:0000256" key="4">
    <source>
        <dbReference type="ARBA" id="ARBA00022723"/>
    </source>
</evidence>
<organism evidence="8 9">
    <name type="scientific">Devosia sediminis</name>
    <dbReference type="NCBI Taxonomy" id="2798801"/>
    <lineage>
        <taxon>Bacteria</taxon>
        <taxon>Pseudomonadati</taxon>
        <taxon>Pseudomonadota</taxon>
        <taxon>Alphaproteobacteria</taxon>
        <taxon>Hyphomicrobiales</taxon>
        <taxon>Devosiaceae</taxon>
        <taxon>Devosia</taxon>
    </lineage>
</organism>